<proteinExistence type="predicted"/>
<name>A0A6A3LLD1_9STRA</name>
<comment type="caution">
    <text evidence="1">The sequence shown here is derived from an EMBL/GenBank/DDBJ whole genome shotgun (WGS) entry which is preliminary data.</text>
</comment>
<sequence length="35" mass="3825">MDAIGSVSLLLAEQEDVFEDNCAEHDTLEMNASVQ</sequence>
<keyword evidence="3" id="KW-1185">Reference proteome</keyword>
<dbReference type="AlphaFoldDB" id="A0A6A3LLD1"/>
<accession>A0A6A3LLD1</accession>
<organism evidence="1 4">
    <name type="scientific">Phytophthora rubi</name>
    <dbReference type="NCBI Taxonomy" id="129364"/>
    <lineage>
        <taxon>Eukaryota</taxon>
        <taxon>Sar</taxon>
        <taxon>Stramenopiles</taxon>
        <taxon>Oomycota</taxon>
        <taxon>Peronosporomycetes</taxon>
        <taxon>Peronosporales</taxon>
        <taxon>Peronosporaceae</taxon>
        <taxon>Phytophthora</taxon>
    </lineage>
</organism>
<evidence type="ECO:0000313" key="2">
    <source>
        <dbReference type="EMBL" id="KAE9332444.1"/>
    </source>
</evidence>
<reference evidence="1 4" key="1">
    <citation type="submission" date="2018-09" db="EMBL/GenBank/DDBJ databases">
        <title>Genomic investigation of the strawberry pathogen Phytophthora fragariae indicates pathogenicity is determined by transcriptional variation in three key races.</title>
        <authorList>
            <person name="Adams T.M."/>
            <person name="Armitage A.D."/>
            <person name="Sobczyk M.K."/>
            <person name="Bates H.J."/>
            <person name="Dunwell J.M."/>
            <person name="Nellist C.F."/>
            <person name="Harrison R.J."/>
        </authorList>
    </citation>
    <scope>NUCLEOTIDE SEQUENCE [LARGE SCALE GENOMIC DNA]</scope>
    <source>
        <strain evidence="1 4">SCRP324</strain>
        <strain evidence="2 3">SCRP333</strain>
    </source>
</reference>
<evidence type="ECO:0000313" key="4">
    <source>
        <dbReference type="Proteomes" id="UP000435112"/>
    </source>
</evidence>
<dbReference type="EMBL" id="QXFU01000907">
    <property type="protein sequence ID" value="KAE9016623.1"/>
    <property type="molecule type" value="Genomic_DNA"/>
</dbReference>
<dbReference type="EMBL" id="QXFT01000965">
    <property type="protein sequence ID" value="KAE9332444.1"/>
    <property type="molecule type" value="Genomic_DNA"/>
</dbReference>
<evidence type="ECO:0000313" key="1">
    <source>
        <dbReference type="EMBL" id="KAE9016623.1"/>
    </source>
</evidence>
<dbReference type="Proteomes" id="UP000435112">
    <property type="component" value="Unassembled WGS sequence"/>
</dbReference>
<dbReference type="Proteomes" id="UP000434957">
    <property type="component" value="Unassembled WGS sequence"/>
</dbReference>
<evidence type="ECO:0000313" key="3">
    <source>
        <dbReference type="Proteomes" id="UP000434957"/>
    </source>
</evidence>
<protein>
    <submittedName>
        <fullName evidence="1">Uncharacterized protein</fullName>
    </submittedName>
</protein>
<gene>
    <name evidence="1" type="ORF">PR002_g13609</name>
    <name evidence="2" type="ORF">PR003_g14520</name>
</gene>